<gene>
    <name evidence="4" type="ORF">ACFOY7_16040</name>
</gene>
<organism evidence="4 5">
    <name type="scientific">Gracilibacillus xinjiangensis</name>
    <dbReference type="NCBI Taxonomy" id="1193282"/>
    <lineage>
        <taxon>Bacteria</taxon>
        <taxon>Bacillati</taxon>
        <taxon>Bacillota</taxon>
        <taxon>Bacilli</taxon>
        <taxon>Bacillales</taxon>
        <taxon>Bacillaceae</taxon>
        <taxon>Gracilibacillus</taxon>
    </lineage>
</organism>
<keyword evidence="2" id="KW-0812">Transmembrane</keyword>
<evidence type="ECO:0000313" key="5">
    <source>
        <dbReference type="Proteomes" id="UP001595882"/>
    </source>
</evidence>
<evidence type="ECO:0000256" key="1">
    <source>
        <dbReference type="SAM" id="MobiDB-lite"/>
    </source>
</evidence>
<evidence type="ECO:0000256" key="2">
    <source>
        <dbReference type="SAM" id="Phobius"/>
    </source>
</evidence>
<dbReference type="InterPro" id="IPR006668">
    <property type="entry name" value="Mg_transptr_MgtE_intracell_dom"/>
</dbReference>
<name>A0ABV8WZR9_9BACI</name>
<dbReference type="Proteomes" id="UP001595882">
    <property type="component" value="Unassembled WGS sequence"/>
</dbReference>
<dbReference type="EMBL" id="JBHSDT010000008">
    <property type="protein sequence ID" value="MFC4404578.1"/>
    <property type="molecule type" value="Genomic_DNA"/>
</dbReference>
<evidence type="ECO:0000259" key="3">
    <source>
        <dbReference type="Pfam" id="PF03448"/>
    </source>
</evidence>
<proteinExistence type="predicted"/>
<keyword evidence="5" id="KW-1185">Reference proteome</keyword>
<feature type="transmembrane region" description="Helical" evidence="2">
    <location>
        <begin position="31"/>
        <end position="55"/>
    </location>
</feature>
<sequence length="210" mass="23883">MNYPFVSLQKVRIGEEMKTNPKQTKEKKPGIFQWLIVIIVPLIFAAIFALIILYFMGVDVVSYSKETLNKVPFLSETVMTDEEELHQQQLETKDDTISTKDEEISSLQTQLQEKDQQIEDLQEEVTSLADQLTEQQNELESSTATDESHKEITSSFENMKPKTAAPIIENLDNQLAVSILRQLDADVRGDILAQMKPETAAIYTEMLANQ</sequence>
<reference evidence="5" key="1">
    <citation type="journal article" date="2019" name="Int. J. Syst. Evol. Microbiol.">
        <title>The Global Catalogue of Microorganisms (GCM) 10K type strain sequencing project: providing services to taxonomists for standard genome sequencing and annotation.</title>
        <authorList>
            <consortium name="The Broad Institute Genomics Platform"/>
            <consortium name="The Broad Institute Genome Sequencing Center for Infectious Disease"/>
            <person name="Wu L."/>
            <person name="Ma J."/>
        </authorList>
    </citation>
    <scope>NUCLEOTIDE SEQUENCE [LARGE SCALE GENOMIC DNA]</scope>
    <source>
        <strain evidence="5">CCUG 37865</strain>
    </source>
</reference>
<dbReference type="SUPFAM" id="SSF158791">
    <property type="entry name" value="MgtE N-terminal domain-like"/>
    <property type="match status" value="1"/>
</dbReference>
<accession>A0ABV8WZR9</accession>
<dbReference type="RefSeq" id="WP_390253371.1">
    <property type="nucleotide sequence ID" value="NZ_JBHSDT010000008.1"/>
</dbReference>
<feature type="region of interest" description="Disordered" evidence="1">
    <location>
        <begin position="134"/>
        <end position="156"/>
    </location>
</feature>
<feature type="domain" description="Magnesium transporter MgtE intracellular" evidence="3">
    <location>
        <begin position="155"/>
        <end position="207"/>
    </location>
</feature>
<keyword evidence="2" id="KW-0472">Membrane</keyword>
<keyword evidence="2" id="KW-1133">Transmembrane helix</keyword>
<dbReference type="Gene3D" id="1.20.5.170">
    <property type="match status" value="1"/>
</dbReference>
<protein>
    <submittedName>
        <fullName evidence="4">MotE family protein</fullName>
    </submittedName>
</protein>
<evidence type="ECO:0000313" key="4">
    <source>
        <dbReference type="EMBL" id="MFC4404578.1"/>
    </source>
</evidence>
<comment type="caution">
    <text evidence="4">The sequence shown here is derived from an EMBL/GenBank/DDBJ whole genome shotgun (WGS) entry which is preliminary data.</text>
</comment>
<feature type="compositionally biased region" description="Polar residues" evidence="1">
    <location>
        <begin position="134"/>
        <end position="145"/>
    </location>
</feature>
<dbReference type="Pfam" id="PF03448">
    <property type="entry name" value="MgtE_N"/>
    <property type="match status" value="1"/>
</dbReference>